<reference evidence="2 3" key="2">
    <citation type="submission" date="2018-03" db="EMBL/GenBank/DDBJ databases">
        <authorList>
            <person name="Keele B.F."/>
        </authorList>
    </citation>
    <scope>NUCLEOTIDE SEQUENCE [LARGE SCALE GENOMIC DNA]</scope>
    <source>
        <strain evidence="2 3">CCALA 016</strain>
    </source>
</reference>
<organism evidence="2 3">
    <name type="scientific">Aphanothece hegewaldii CCALA 016</name>
    <dbReference type="NCBI Taxonomy" id="2107694"/>
    <lineage>
        <taxon>Bacteria</taxon>
        <taxon>Bacillati</taxon>
        <taxon>Cyanobacteriota</taxon>
        <taxon>Cyanophyceae</taxon>
        <taxon>Oscillatoriophycideae</taxon>
        <taxon>Chroococcales</taxon>
        <taxon>Aphanothecaceae</taxon>
        <taxon>Aphanothece</taxon>
    </lineage>
</organism>
<dbReference type="Proteomes" id="UP000239001">
    <property type="component" value="Unassembled WGS sequence"/>
</dbReference>
<accession>A0A2T1LTM7</accession>
<evidence type="ECO:0000313" key="2">
    <source>
        <dbReference type="EMBL" id="PSF34261.1"/>
    </source>
</evidence>
<dbReference type="InterPro" id="IPR011335">
    <property type="entry name" value="Restrct_endonuc-II-like"/>
</dbReference>
<dbReference type="AlphaFoldDB" id="A0A2T1LTM7"/>
<dbReference type="OrthoDB" id="459822at2"/>
<dbReference type="RefSeq" id="WP_106458543.1">
    <property type="nucleotide sequence ID" value="NZ_PXOH01000027.1"/>
</dbReference>
<dbReference type="Pfam" id="PF05685">
    <property type="entry name" value="Uma2"/>
    <property type="match status" value="1"/>
</dbReference>
<keyword evidence="2" id="KW-0540">Nuclease</keyword>
<evidence type="ECO:0000259" key="1">
    <source>
        <dbReference type="Pfam" id="PF05685"/>
    </source>
</evidence>
<dbReference type="GO" id="GO:0004519">
    <property type="term" value="F:endonuclease activity"/>
    <property type="evidence" value="ECO:0007669"/>
    <property type="project" value="UniProtKB-KW"/>
</dbReference>
<keyword evidence="2" id="KW-0255">Endonuclease</keyword>
<dbReference type="PANTHER" id="PTHR35400">
    <property type="entry name" value="SLR1083 PROTEIN"/>
    <property type="match status" value="1"/>
</dbReference>
<protein>
    <submittedName>
        <fullName evidence="2">Uma2 family endonuclease</fullName>
    </submittedName>
</protein>
<comment type="caution">
    <text evidence="2">The sequence shown here is derived from an EMBL/GenBank/DDBJ whole genome shotgun (WGS) entry which is preliminary data.</text>
</comment>
<dbReference type="InterPro" id="IPR012296">
    <property type="entry name" value="Nuclease_put_TT1808"/>
</dbReference>
<dbReference type="InterPro" id="IPR008538">
    <property type="entry name" value="Uma2"/>
</dbReference>
<dbReference type="EMBL" id="PXOH01000027">
    <property type="protein sequence ID" value="PSF34261.1"/>
    <property type="molecule type" value="Genomic_DNA"/>
</dbReference>
<name>A0A2T1LTM7_9CHRO</name>
<dbReference type="Gene3D" id="3.90.1570.10">
    <property type="entry name" value="tt1808, chain A"/>
    <property type="match status" value="1"/>
</dbReference>
<dbReference type="CDD" id="cd06260">
    <property type="entry name" value="DUF820-like"/>
    <property type="match status" value="1"/>
</dbReference>
<gene>
    <name evidence="2" type="ORF">C7H19_19215</name>
</gene>
<keyword evidence="3" id="KW-1185">Reference proteome</keyword>
<reference evidence="2 3" key="1">
    <citation type="submission" date="2018-03" db="EMBL/GenBank/DDBJ databases">
        <title>The ancient ancestry and fast evolution of plastids.</title>
        <authorList>
            <person name="Moore K.R."/>
            <person name="Magnabosco C."/>
            <person name="Momper L."/>
            <person name="Gold D.A."/>
            <person name="Bosak T."/>
            <person name="Fournier G.P."/>
        </authorList>
    </citation>
    <scope>NUCLEOTIDE SEQUENCE [LARGE SCALE GENOMIC DNA]</scope>
    <source>
        <strain evidence="2 3">CCALA 016</strain>
    </source>
</reference>
<keyword evidence="2" id="KW-0378">Hydrolase</keyword>
<dbReference type="PANTHER" id="PTHR35400:SF1">
    <property type="entry name" value="SLR1083 PROTEIN"/>
    <property type="match status" value="1"/>
</dbReference>
<proteinExistence type="predicted"/>
<feature type="domain" description="Putative restriction endonuclease" evidence="1">
    <location>
        <begin position="24"/>
        <end position="193"/>
    </location>
</feature>
<dbReference type="SUPFAM" id="SSF52980">
    <property type="entry name" value="Restriction endonuclease-like"/>
    <property type="match status" value="1"/>
</dbReference>
<sequence length="223" mass="25888">MISSISVESESQISLIPEWKPATWDDYLAYRDDPTIERVKLFFYHNQLLAEMGGEGINHSKFADLLIMMLFVWFTQHPEQVFCSFSRCQIEKPKTKAGAPDLVLYIGDNYPRWEEGEKRYINLEYHRIPNLVGEVADTTLATDLDEKKHLYAELGIPEYWVIDVRGKRVIAFILQDNNTYKEIETSVALSNLPIKLVEQTIKKLEQESNVNAANWFAQQIKNL</sequence>
<evidence type="ECO:0000313" key="3">
    <source>
        <dbReference type="Proteomes" id="UP000239001"/>
    </source>
</evidence>